<dbReference type="EMBL" id="CAEZST010000004">
    <property type="protein sequence ID" value="CAB4542957.1"/>
    <property type="molecule type" value="Genomic_DNA"/>
</dbReference>
<dbReference type="GO" id="GO:0016787">
    <property type="term" value="F:hydrolase activity"/>
    <property type="evidence" value="ECO:0007669"/>
    <property type="project" value="InterPro"/>
</dbReference>
<dbReference type="Gene3D" id="3.40.50.1820">
    <property type="entry name" value="alpha/beta hydrolase"/>
    <property type="match status" value="1"/>
</dbReference>
<dbReference type="Pfam" id="PF06821">
    <property type="entry name" value="Ser_hydrolase"/>
    <property type="match status" value="1"/>
</dbReference>
<gene>
    <name evidence="1" type="ORF">UFOPK1503_00388</name>
</gene>
<dbReference type="SUPFAM" id="SSF53474">
    <property type="entry name" value="alpha/beta-Hydrolases"/>
    <property type="match status" value="1"/>
</dbReference>
<name>A0A6J6BWA4_9ZZZZ</name>
<dbReference type="InterPro" id="IPR029058">
    <property type="entry name" value="AB_hydrolase_fold"/>
</dbReference>
<organism evidence="1">
    <name type="scientific">freshwater metagenome</name>
    <dbReference type="NCBI Taxonomy" id="449393"/>
    <lineage>
        <taxon>unclassified sequences</taxon>
        <taxon>metagenomes</taxon>
        <taxon>ecological metagenomes</taxon>
    </lineage>
</organism>
<evidence type="ECO:0000313" key="1">
    <source>
        <dbReference type="EMBL" id="CAB4542957.1"/>
    </source>
</evidence>
<proteinExistence type="predicted"/>
<dbReference type="AlphaFoldDB" id="A0A6J6BWA4"/>
<protein>
    <submittedName>
        <fullName evidence="1">Unannotated protein</fullName>
    </submittedName>
</protein>
<sequence>MMDETPGVEKIAIAHSLGTTNWLYGALNNIFTNPFDRVLLVAPPDPTLTSEADGIEGEPLDLSNPLLAPQAKKWARELTVIASNNDRWLPRGVGIYEEPLQLKPLILENAGHFSKDDGWGPWPGLINWIETANNQDLLSR</sequence>
<accession>A0A6J6BWA4</accession>
<reference evidence="1" key="1">
    <citation type="submission" date="2020-05" db="EMBL/GenBank/DDBJ databases">
        <authorList>
            <person name="Chiriac C."/>
            <person name="Salcher M."/>
            <person name="Ghai R."/>
            <person name="Kavagutti S V."/>
        </authorList>
    </citation>
    <scope>NUCLEOTIDE SEQUENCE</scope>
</reference>
<dbReference type="InterPro" id="IPR010662">
    <property type="entry name" value="RBBP9/YdeN"/>
</dbReference>